<protein>
    <submittedName>
        <fullName evidence="2">Uncharacterized protein</fullName>
    </submittedName>
</protein>
<feature type="compositionally biased region" description="Acidic residues" evidence="1">
    <location>
        <begin position="1"/>
        <end position="11"/>
    </location>
</feature>
<dbReference type="Proteomes" id="UP000003094">
    <property type="component" value="Unassembled WGS sequence"/>
</dbReference>
<dbReference type="EMBL" id="ADHJ01000013">
    <property type="protein sequence ID" value="EFU42615.1"/>
    <property type="molecule type" value="Genomic_DNA"/>
</dbReference>
<evidence type="ECO:0000313" key="3">
    <source>
        <dbReference type="Proteomes" id="UP000003094"/>
    </source>
</evidence>
<keyword evidence="3" id="KW-1185">Reference proteome</keyword>
<feature type="region of interest" description="Disordered" evidence="1">
    <location>
        <begin position="1"/>
        <end position="70"/>
    </location>
</feature>
<name>A0A2R9SYZ7_9BACL</name>
<proteinExistence type="predicted"/>
<sequence length="83" mass="9144">MSANLYDDELSGGESIPANGQWVVDDSSAEKTVGELEEGYTSGSDEQDSSASTLWGNEPSEETWMNGWSGRKETHAMFRQSYE</sequence>
<dbReference type="RefSeq" id="WP_006208316.1">
    <property type="nucleotide sequence ID" value="NZ_ADHJ01000013.1"/>
</dbReference>
<reference evidence="2 3" key="1">
    <citation type="journal article" date="2010" name="BMC Genomics">
        <title>Genome sequence of the pattern forming Paenibacillus vortex bacterium reveals potential for thriving in complex environments.</title>
        <authorList>
            <person name="Sirota-Madi A."/>
            <person name="Olender T."/>
            <person name="Helman Y."/>
            <person name="Ingham C."/>
            <person name="Brainis I."/>
            <person name="Roth D."/>
            <person name="Hagi E."/>
            <person name="Brodsky L."/>
            <person name="Leshkowitz D."/>
            <person name="Galatenko V."/>
            <person name="Nikolaev V."/>
            <person name="Mugasimangalam R.C."/>
            <person name="Bransburg-Zabary S."/>
            <person name="Gutnick D.L."/>
            <person name="Lancet D."/>
            <person name="Ben-Jacob E."/>
        </authorList>
    </citation>
    <scope>NUCLEOTIDE SEQUENCE [LARGE SCALE GENOMIC DNA]</scope>
    <source>
        <strain evidence="2 3">V453</strain>
    </source>
</reference>
<gene>
    <name evidence="2" type="ORF">PVOR_07160</name>
</gene>
<accession>A0A2R9SYZ7</accession>
<dbReference type="KEGG" id="pvo:PVOR_07160"/>
<organism evidence="2 3">
    <name type="scientific">Paenibacillus vortex V453</name>
    <dbReference type="NCBI Taxonomy" id="715225"/>
    <lineage>
        <taxon>Bacteria</taxon>
        <taxon>Bacillati</taxon>
        <taxon>Bacillota</taxon>
        <taxon>Bacilli</taxon>
        <taxon>Bacillales</taxon>
        <taxon>Paenibacillaceae</taxon>
        <taxon>Paenibacillus</taxon>
    </lineage>
</organism>
<dbReference type="AlphaFoldDB" id="A0A2R9SYZ7"/>
<evidence type="ECO:0000313" key="2">
    <source>
        <dbReference type="EMBL" id="EFU42615.1"/>
    </source>
</evidence>
<comment type="caution">
    <text evidence="2">The sequence shown here is derived from an EMBL/GenBank/DDBJ whole genome shotgun (WGS) entry which is preliminary data.</text>
</comment>
<evidence type="ECO:0000256" key="1">
    <source>
        <dbReference type="SAM" id="MobiDB-lite"/>
    </source>
</evidence>
<feature type="compositionally biased region" description="Polar residues" evidence="1">
    <location>
        <begin position="41"/>
        <end position="55"/>
    </location>
</feature>